<dbReference type="Pfam" id="PF02605">
    <property type="entry name" value="PsaL"/>
    <property type="match status" value="1"/>
</dbReference>
<protein>
    <recommendedName>
        <fullName evidence="3">Photosystem I reaction center subunit XI</fullName>
    </recommendedName>
    <alternativeName>
        <fullName evidence="9">PSI subunit V</fullName>
    </alternativeName>
    <alternativeName>
        <fullName evidence="10">PSI-L</fullName>
    </alternativeName>
</protein>
<keyword evidence="5 11" id="KW-0812">Transmembrane</keyword>
<comment type="similarity">
    <text evidence="2">Belongs to the PsaL family.</text>
</comment>
<evidence type="ECO:0000256" key="4">
    <source>
        <dbReference type="ARBA" id="ARBA00022531"/>
    </source>
</evidence>
<dbReference type="PANTHER" id="PTHR34803:SF2">
    <property type="entry name" value="PHOTOSYSTEM I REACTION CENTER SUBUNIT XI, CHLOROPLASTIC"/>
    <property type="match status" value="1"/>
</dbReference>
<dbReference type="SUPFAM" id="SSF81568">
    <property type="entry name" value="Photosystem I reaction center subunit XI, PsaL"/>
    <property type="match status" value="1"/>
</dbReference>
<comment type="caution">
    <text evidence="13">The sequence shown here is derived from an EMBL/GenBank/DDBJ whole genome shotgun (WGS) entry which is preliminary data.</text>
</comment>
<dbReference type="AlphaFoldDB" id="A0A7C3PIJ4"/>
<feature type="domain" description="Photosystem I PsaL reaction centre subunit XI" evidence="12">
    <location>
        <begin position="17"/>
        <end position="157"/>
    </location>
</feature>
<dbReference type="InterPro" id="IPR003757">
    <property type="entry name" value="PSI_PsaL"/>
</dbReference>
<evidence type="ECO:0000256" key="10">
    <source>
        <dbReference type="ARBA" id="ARBA00033437"/>
    </source>
</evidence>
<keyword evidence="8 11" id="KW-0472">Membrane</keyword>
<dbReference type="InterPro" id="IPR036592">
    <property type="entry name" value="PSI_PsaL_sf"/>
</dbReference>
<evidence type="ECO:0000256" key="2">
    <source>
        <dbReference type="ARBA" id="ARBA00008820"/>
    </source>
</evidence>
<keyword evidence="7 11" id="KW-1133">Transmembrane helix</keyword>
<evidence type="ECO:0000256" key="7">
    <source>
        <dbReference type="ARBA" id="ARBA00022989"/>
    </source>
</evidence>
<keyword evidence="4" id="KW-0602">Photosynthesis</keyword>
<evidence type="ECO:0000256" key="8">
    <source>
        <dbReference type="ARBA" id="ARBA00023136"/>
    </source>
</evidence>
<dbReference type="Gene3D" id="1.20.1240.10">
    <property type="entry name" value="Photosystem I PsaL, reaction centre subunit XI"/>
    <property type="match status" value="1"/>
</dbReference>
<dbReference type="InterPro" id="IPR022980">
    <property type="entry name" value="PSI_suXI"/>
</dbReference>
<dbReference type="EMBL" id="DSRU01000276">
    <property type="protein sequence ID" value="HFM99878.1"/>
    <property type="molecule type" value="Genomic_DNA"/>
</dbReference>
<evidence type="ECO:0000256" key="11">
    <source>
        <dbReference type="SAM" id="Phobius"/>
    </source>
</evidence>
<evidence type="ECO:0000256" key="1">
    <source>
        <dbReference type="ARBA" id="ARBA00004141"/>
    </source>
</evidence>
<dbReference type="GO" id="GO:0015979">
    <property type="term" value="P:photosynthesis"/>
    <property type="evidence" value="ECO:0007669"/>
    <property type="project" value="UniProtKB-KW"/>
</dbReference>
<accession>A0A7C3PIJ4</accession>
<organism evidence="13">
    <name type="scientific">Oscillatoriales cyanobacterium SpSt-418</name>
    <dbReference type="NCBI Taxonomy" id="2282169"/>
    <lineage>
        <taxon>Bacteria</taxon>
        <taxon>Bacillati</taxon>
        <taxon>Cyanobacteriota</taxon>
        <taxon>Cyanophyceae</taxon>
        <taxon>Oscillatoriophycideae</taxon>
        <taxon>Oscillatoriales</taxon>
    </lineage>
</organism>
<reference evidence="13" key="1">
    <citation type="journal article" date="2020" name="mSystems">
        <title>Genome- and Community-Level Interaction Insights into Carbon Utilization and Element Cycling Functions of Hydrothermarchaeota in Hydrothermal Sediment.</title>
        <authorList>
            <person name="Zhou Z."/>
            <person name="Liu Y."/>
            <person name="Xu W."/>
            <person name="Pan J."/>
            <person name="Luo Z.H."/>
            <person name="Li M."/>
        </authorList>
    </citation>
    <scope>NUCLEOTIDE SEQUENCE [LARGE SCALE GENOMIC DNA]</scope>
    <source>
        <strain evidence="13">SpSt-418</strain>
    </source>
</reference>
<evidence type="ECO:0000256" key="6">
    <source>
        <dbReference type="ARBA" id="ARBA00022836"/>
    </source>
</evidence>
<evidence type="ECO:0000313" key="13">
    <source>
        <dbReference type="EMBL" id="HFM99878.1"/>
    </source>
</evidence>
<dbReference type="GO" id="GO:0009538">
    <property type="term" value="C:photosystem I reaction center"/>
    <property type="evidence" value="ECO:0007669"/>
    <property type="project" value="InterPro"/>
</dbReference>
<feature type="transmembrane region" description="Helical" evidence="11">
    <location>
        <begin position="84"/>
        <end position="106"/>
    </location>
</feature>
<keyword evidence="6" id="KW-0603">Photosystem I</keyword>
<sequence length="165" mass="17774">MSDNPNDPRNREVLRPPDDLFDANLKTPINSSGFTMALINSLPAYRRGITPFRRGLEVGMAHGYWLLGPFVTFNPLRNTDVTNIVGLLSTIGLLVISTILISLYGYSDPPAPTSTLTTPRPPAELASSEGWNEYGSGFLIGGIGGAIFAYFLLANFSAIQALLNG</sequence>
<evidence type="ECO:0000259" key="12">
    <source>
        <dbReference type="Pfam" id="PF02605"/>
    </source>
</evidence>
<evidence type="ECO:0000256" key="9">
    <source>
        <dbReference type="ARBA" id="ARBA00032768"/>
    </source>
</evidence>
<evidence type="ECO:0000256" key="3">
    <source>
        <dbReference type="ARBA" id="ARBA00019514"/>
    </source>
</evidence>
<proteinExistence type="inferred from homology"/>
<name>A0A7C3PIJ4_9CYAN</name>
<comment type="subcellular location">
    <subcellularLocation>
        <location evidence="1">Membrane</location>
        <topology evidence="1">Multi-pass membrane protein</topology>
    </subcellularLocation>
</comment>
<dbReference type="PANTHER" id="PTHR34803">
    <property type="entry name" value="PHOTOSYSTEM I REACTION CENTER SUBUNIT XI, CHLOROPLASTIC"/>
    <property type="match status" value="1"/>
</dbReference>
<gene>
    <name evidence="13" type="ORF">ENR64_19415</name>
</gene>
<feature type="transmembrane region" description="Helical" evidence="11">
    <location>
        <begin position="138"/>
        <end position="163"/>
    </location>
</feature>
<evidence type="ECO:0000256" key="5">
    <source>
        <dbReference type="ARBA" id="ARBA00022692"/>
    </source>
</evidence>